<reference evidence="1 2" key="1">
    <citation type="submission" date="2019-07" db="EMBL/GenBank/DDBJ databases">
        <title>WGS assembly of Gossypium tomentosum.</title>
        <authorList>
            <person name="Chen Z.J."/>
            <person name="Sreedasyam A."/>
            <person name="Ando A."/>
            <person name="Song Q."/>
            <person name="De L."/>
            <person name="Hulse-Kemp A."/>
            <person name="Ding M."/>
            <person name="Ye W."/>
            <person name="Kirkbride R."/>
            <person name="Jenkins J."/>
            <person name="Plott C."/>
            <person name="Lovell J."/>
            <person name="Lin Y.-M."/>
            <person name="Vaughn R."/>
            <person name="Liu B."/>
            <person name="Li W."/>
            <person name="Simpson S."/>
            <person name="Scheffler B."/>
            <person name="Saski C."/>
            <person name="Grover C."/>
            <person name="Hu G."/>
            <person name="Conover J."/>
            <person name="Carlson J."/>
            <person name="Shu S."/>
            <person name="Boston L."/>
            <person name="Williams M."/>
            <person name="Peterson D."/>
            <person name="Mcgee K."/>
            <person name="Jones D."/>
            <person name="Wendel J."/>
            <person name="Stelly D."/>
            <person name="Grimwood J."/>
            <person name="Schmutz J."/>
        </authorList>
    </citation>
    <scope>NUCLEOTIDE SEQUENCE [LARGE SCALE GENOMIC DNA]</scope>
    <source>
        <strain evidence="1">7179.01</strain>
    </source>
</reference>
<evidence type="ECO:0000313" key="1">
    <source>
        <dbReference type="EMBL" id="TYI44074.1"/>
    </source>
</evidence>
<dbReference type="Proteomes" id="UP000322667">
    <property type="component" value="Chromosome A01"/>
</dbReference>
<gene>
    <name evidence="1" type="ORF">ES332_A01G211600v1</name>
</gene>
<evidence type="ECO:0000313" key="2">
    <source>
        <dbReference type="Proteomes" id="UP000322667"/>
    </source>
</evidence>
<dbReference type="EMBL" id="CM017610">
    <property type="protein sequence ID" value="TYI44074.1"/>
    <property type="molecule type" value="Genomic_DNA"/>
</dbReference>
<keyword evidence="2" id="KW-1185">Reference proteome</keyword>
<sequence>MPKKICSTWHKLFSQTRYESKLLQFNLRFGGIVKDMSINRAHIHQMQSLELMPYYVASWRSSSVLAYRTCMEVRF</sequence>
<organism evidence="1 2">
    <name type="scientific">Gossypium tomentosum</name>
    <name type="common">Hawaiian cotton</name>
    <name type="synonym">Gossypium sandvicense</name>
    <dbReference type="NCBI Taxonomy" id="34277"/>
    <lineage>
        <taxon>Eukaryota</taxon>
        <taxon>Viridiplantae</taxon>
        <taxon>Streptophyta</taxon>
        <taxon>Embryophyta</taxon>
        <taxon>Tracheophyta</taxon>
        <taxon>Spermatophyta</taxon>
        <taxon>Magnoliopsida</taxon>
        <taxon>eudicotyledons</taxon>
        <taxon>Gunneridae</taxon>
        <taxon>Pentapetalae</taxon>
        <taxon>rosids</taxon>
        <taxon>malvids</taxon>
        <taxon>Malvales</taxon>
        <taxon>Malvaceae</taxon>
        <taxon>Malvoideae</taxon>
        <taxon>Gossypium</taxon>
    </lineage>
</organism>
<accession>A0A5D2RX42</accession>
<protein>
    <submittedName>
        <fullName evidence="1">Uncharacterized protein</fullName>
    </submittedName>
</protein>
<dbReference type="AlphaFoldDB" id="A0A5D2RX42"/>
<name>A0A5D2RX42_GOSTO</name>
<proteinExistence type="predicted"/>